<dbReference type="Proteomes" id="UP000503117">
    <property type="component" value="Chromosome"/>
</dbReference>
<evidence type="ECO:0000313" key="1">
    <source>
        <dbReference type="EMBL" id="QJD92201.1"/>
    </source>
</evidence>
<dbReference type="EMBL" id="CP051684">
    <property type="protein sequence ID" value="QJD92201.1"/>
    <property type="molecule type" value="Genomic_DNA"/>
</dbReference>
<gene>
    <name evidence="1" type="ORF">HH213_20145</name>
</gene>
<sequence length="96" mass="11232">MDAERCPLCGRVLGTVNIDRHHLVPKTFKGKEQFPIHKICHRKIHSVFTERELLHSYHTWEALRAHPDIQTFIAWVANKPAGFYVRTDTSARKKSR</sequence>
<dbReference type="PANTHER" id="PTHR37827:SF1">
    <property type="entry name" value="HNH DOMAIN-CONTAINING PROTEIN"/>
    <property type="match status" value="1"/>
</dbReference>
<organism evidence="1 2">
    <name type="scientific">Duganella dendranthematis</name>
    <dbReference type="NCBI Taxonomy" id="2728021"/>
    <lineage>
        <taxon>Bacteria</taxon>
        <taxon>Pseudomonadati</taxon>
        <taxon>Pseudomonadota</taxon>
        <taxon>Betaproteobacteria</taxon>
        <taxon>Burkholderiales</taxon>
        <taxon>Oxalobacteraceae</taxon>
        <taxon>Telluria group</taxon>
        <taxon>Duganella</taxon>
    </lineage>
</organism>
<dbReference type="RefSeq" id="WP_110849876.1">
    <property type="nucleotide sequence ID" value="NZ_CP051684.1"/>
</dbReference>
<reference evidence="1 2" key="1">
    <citation type="submission" date="2020-04" db="EMBL/GenBank/DDBJ databases">
        <title>Genome sequencing of novel species.</title>
        <authorList>
            <person name="Heo J."/>
            <person name="Kim S.-J."/>
            <person name="Kim J.-S."/>
            <person name="Hong S.-B."/>
            <person name="Kwon S.-W."/>
        </authorList>
    </citation>
    <scope>NUCLEOTIDE SEQUENCE [LARGE SCALE GENOMIC DNA]</scope>
    <source>
        <strain evidence="1 2">AF9R3</strain>
    </source>
</reference>
<accession>A0ABX6MCZ3</accession>
<protein>
    <recommendedName>
        <fullName evidence="3">HNH endonuclease</fullName>
    </recommendedName>
</protein>
<name>A0ABX6MCZ3_9BURK</name>
<keyword evidence="2" id="KW-1185">Reference proteome</keyword>
<evidence type="ECO:0000313" key="2">
    <source>
        <dbReference type="Proteomes" id="UP000503117"/>
    </source>
</evidence>
<proteinExistence type="predicted"/>
<evidence type="ECO:0008006" key="3">
    <source>
        <dbReference type="Google" id="ProtNLM"/>
    </source>
</evidence>
<dbReference type="PANTHER" id="PTHR37827">
    <property type="entry name" value="TUDOR DOMAIN-CONTAINING PROTEIN"/>
    <property type="match status" value="1"/>
</dbReference>